<evidence type="ECO:0000259" key="1">
    <source>
        <dbReference type="Pfam" id="PF03358"/>
    </source>
</evidence>
<keyword evidence="3" id="KW-1185">Reference proteome</keyword>
<dbReference type="Gene3D" id="3.40.50.360">
    <property type="match status" value="1"/>
</dbReference>
<accession>A0ABT1JC85</accession>
<name>A0ABT1JC85_ACTCY</name>
<gene>
    <name evidence="2" type="ORF">G443_000104</name>
</gene>
<dbReference type="SUPFAM" id="SSF52218">
    <property type="entry name" value="Flavoproteins"/>
    <property type="match status" value="1"/>
</dbReference>
<dbReference type="InterPro" id="IPR005025">
    <property type="entry name" value="FMN_Rdtase-like_dom"/>
</dbReference>
<sequence length="204" mass="22265">MVSVRAVVLSCTLKRSPAKSNTELLTSVVVDELRERDVDVEQIRVVDREVPRGVETDLGGADEWPEIHRRLLESEILIVATPTWLGQPSSVSRQVLERMDSMMSETDDAGLPVAYNRVAGVVVTGNEDGAHHVISETNGALIDVGYTVPGQSWTYWNMGPGPGPNYPDVDHGHQWAHRTGRMMASNLVAVARALQQAPIPVPPS</sequence>
<proteinExistence type="predicted"/>
<dbReference type="Proteomes" id="UP000791080">
    <property type="component" value="Unassembled WGS sequence"/>
</dbReference>
<protein>
    <submittedName>
        <fullName evidence="2">Multimeric flavodoxin WrbA</fullName>
    </submittedName>
</protein>
<reference evidence="2 3" key="1">
    <citation type="submission" date="2022-06" db="EMBL/GenBank/DDBJ databases">
        <title>Genomic Encyclopedia of Type Strains, Phase I: the one thousand microbial genomes (KMG-I) project.</title>
        <authorList>
            <person name="Kyrpides N."/>
        </authorList>
    </citation>
    <scope>NUCLEOTIDE SEQUENCE [LARGE SCALE GENOMIC DNA]</scope>
    <source>
        <strain evidence="2 3">DSM 43889</strain>
    </source>
</reference>
<comment type="caution">
    <text evidence="2">The sequence shown here is derived from an EMBL/GenBank/DDBJ whole genome shotgun (WGS) entry which is preliminary data.</text>
</comment>
<dbReference type="EMBL" id="AUBJ02000001">
    <property type="protein sequence ID" value="MCP2329834.1"/>
    <property type="molecule type" value="Genomic_DNA"/>
</dbReference>
<dbReference type="Pfam" id="PF03358">
    <property type="entry name" value="FMN_red"/>
    <property type="match status" value="1"/>
</dbReference>
<dbReference type="InterPro" id="IPR029039">
    <property type="entry name" value="Flavoprotein-like_sf"/>
</dbReference>
<organism evidence="2 3">
    <name type="scientific">Actinoalloteichus caeruleus DSM 43889</name>
    <dbReference type="NCBI Taxonomy" id="1120930"/>
    <lineage>
        <taxon>Bacteria</taxon>
        <taxon>Bacillati</taxon>
        <taxon>Actinomycetota</taxon>
        <taxon>Actinomycetes</taxon>
        <taxon>Pseudonocardiales</taxon>
        <taxon>Pseudonocardiaceae</taxon>
        <taxon>Actinoalloteichus</taxon>
        <taxon>Actinoalloteichus cyanogriseus</taxon>
    </lineage>
</organism>
<dbReference type="RefSeq" id="WP_103056511.1">
    <property type="nucleotide sequence ID" value="NZ_AUBJ02000001.1"/>
</dbReference>
<evidence type="ECO:0000313" key="3">
    <source>
        <dbReference type="Proteomes" id="UP000791080"/>
    </source>
</evidence>
<evidence type="ECO:0000313" key="2">
    <source>
        <dbReference type="EMBL" id="MCP2329834.1"/>
    </source>
</evidence>
<feature type="domain" description="NADPH-dependent FMN reductase-like" evidence="1">
    <location>
        <begin position="8"/>
        <end position="151"/>
    </location>
</feature>